<dbReference type="PROSITE" id="PS50928">
    <property type="entry name" value="ABC_TM1"/>
    <property type="match status" value="1"/>
</dbReference>
<evidence type="ECO:0000259" key="9">
    <source>
        <dbReference type="PROSITE" id="PS50928"/>
    </source>
</evidence>
<feature type="transmembrane region" description="Helical" evidence="7">
    <location>
        <begin position="269"/>
        <end position="291"/>
    </location>
</feature>
<accession>A0A1H4KJE0</accession>
<gene>
    <name evidence="10" type="ORF">SAMN04489745_0676</name>
</gene>
<feature type="transmembrane region" description="Helical" evidence="7">
    <location>
        <begin position="38"/>
        <end position="60"/>
    </location>
</feature>
<keyword evidence="4 7" id="KW-0812">Transmembrane</keyword>
<dbReference type="CDD" id="cd06261">
    <property type="entry name" value="TM_PBP2"/>
    <property type="match status" value="1"/>
</dbReference>
<dbReference type="RefSeq" id="WP_074783977.1">
    <property type="nucleotide sequence ID" value="NZ_FNSN01000003.1"/>
</dbReference>
<keyword evidence="2 7" id="KW-0813">Transport</keyword>
<feature type="transmembrane region" description="Helical" evidence="7">
    <location>
        <begin position="169"/>
        <end position="188"/>
    </location>
</feature>
<evidence type="ECO:0000256" key="3">
    <source>
        <dbReference type="ARBA" id="ARBA00022475"/>
    </source>
</evidence>
<keyword evidence="3" id="KW-1003">Cell membrane</keyword>
<dbReference type="STRING" id="156980.SAMN04489745_0676"/>
<proteinExistence type="inferred from homology"/>
<evidence type="ECO:0000256" key="8">
    <source>
        <dbReference type="SAM" id="MobiDB-lite"/>
    </source>
</evidence>
<feature type="region of interest" description="Disordered" evidence="8">
    <location>
        <begin position="1"/>
        <end position="33"/>
    </location>
</feature>
<evidence type="ECO:0000256" key="7">
    <source>
        <dbReference type="RuleBase" id="RU363032"/>
    </source>
</evidence>
<name>A0A1H4KJE0_9MICC</name>
<dbReference type="GO" id="GO:0055085">
    <property type="term" value="P:transmembrane transport"/>
    <property type="evidence" value="ECO:0007669"/>
    <property type="project" value="InterPro"/>
</dbReference>
<organism evidence="10 11">
    <name type="scientific">Arthrobacter woluwensis</name>
    <dbReference type="NCBI Taxonomy" id="156980"/>
    <lineage>
        <taxon>Bacteria</taxon>
        <taxon>Bacillati</taxon>
        <taxon>Actinomycetota</taxon>
        <taxon>Actinomycetes</taxon>
        <taxon>Micrococcales</taxon>
        <taxon>Micrococcaceae</taxon>
        <taxon>Arthrobacter</taxon>
    </lineage>
</organism>
<keyword evidence="6 7" id="KW-0472">Membrane</keyword>
<dbReference type="EMBL" id="FNSN01000003">
    <property type="protein sequence ID" value="SEB58640.1"/>
    <property type="molecule type" value="Genomic_DNA"/>
</dbReference>
<evidence type="ECO:0000256" key="6">
    <source>
        <dbReference type="ARBA" id="ARBA00023136"/>
    </source>
</evidence>
<dbReference type="Gene3D" id="1.10.3720.10">
    <property type="entry name" value="MetI-like"/>
    <property type="match status" value="1"/>
</dbReference>
<dbReference type="Proteomes" id="UP000182652">
    <property type="component" value="Unassembled WGS sequence"/>
</dbReference>
<comment type="subcellular location">
    <subcellularLocation>
        <location evidence="1 7">Cell membrane</location>
        <topology evidence="1 7">Multi-pass membrane protein</topology>
    </subcellularLocation>
</comment>
<dbReference type="PANTHER" id="PTHR32243:SF52">
    <property type="entry name" value="ABC TRANSPORTER PERMEASE PROTEIN"/>
    <property type="match status" value="1"/>
</dbReference>
<dbReference type="PANTHER" id="PTHR32243">
    <property type="entry name" value="MALTOSE TRANSPORT SYSTEM PERMEASE-RELATED"/>
    <property type="match status" value="1"/>
</dbReference>
<evidence type="ECO:0000313" key="11">
    <source>
        <dbReference type="Proteomes" id="UP000182652"/>
    </source>
</evidence>
<dbReference type="Pfam" id="PF00528">
    <property type="entry name" value="BPD_transp_1"/>
    <property type="match status" value="1"/>
</dbReference>
<protein>
    <submittedName>
        <fullName evidence="10">Carbohydrate ABC transporter membrane protein 2, CUT1 family</fullName>
    </submittedName>
</protein>
<evidence type="ECO:0000256" key="2">
    <source>
        <dbReference type="ARBA" id="ARBA00022448"/>
    </source>
</evidence>
<dbReference type="InterPro" id="IPR035906">
    <property type="entry name" value="MetI-like_sf"/>
</dbReference>
<dbReference type="SUPFAM" id="SSF161098">
    <property type="entry name" value="MetI-like"/>
    <property type="match status" value="1"/>
</dbReference>
<keyword evidence="5 7" id="KW-1133">Transmembrane helix</keyword>
<dbReference type="AlphaFoldDB" id="A0A1H4KJE0"/>
<evidence type="ECO:0000256" key="4">
    <source>
        <dbReference type="ARBA" id="ARBA00022692"/>
    </source>
</evidence>
<reference evidence="10 11" key="1">
    <citation type="submission" date="2016-10" db="EMBL/GenBank/DDBJ databases">
        <authorList>
            <person name="de Groot N.N."/>
        </authorList>
    </citation>
    <scope>NUCLEOTIDE SEQUENCE [LARGE SCALE GENOMIC DNA]</scope>
    <source>
        <strain evidence="10 11">DSM 10495</strain>
    </source>
</reference>
<sequence>MSSTALTGSGTRRGAGADPGAAPRRRRKSRLDPTRNNTAAGIIAWLAALFFALPVLWMVLTSFHSEQDAATNPPSVAASLTLDSYAQFFGSSSGVSPWPPLINSAMASVFSTVLVLLLAIPAAYALSIKPVKKWTDVLFFFLSTKMMPVVAAVLPLYIFAKSSGSLDNIWFLILMYTSMNLPIAVWMMRSFLAEVPVEMLEAAQLDGASLVLTLRKVIAPVAMPGIAATSLICFIFSWNELLLARVLTGVRAGTSPVFLTGFVTSQGLFLAQVCAAAVVISLPVLVAGFAAQDKLVQGLSLGAVK</sequence>
<feature type="transmembrane region" description="Helical" evidence="7">
    <location>
        <begin position="217"/>
        <end position="238"/>
    </location>
</feature>
<dbReference type="InterPro" id="IPR000515">
    <property type="entry name" value="MetI-like"/>
</dbReference>
<feature type="transmembrane region" description="Helical" evidence="7">
    <location>
        <begin position="138"/>
        <end position="157"/>
    </location>
</feature>
<evidence type="ECO:0000256" key="5">
    <source>
        <dbReference type="ARBA" id="ARBA00022989"/>
    </source>
</evidence>
<feature type="compositionally biased region" description="Low complexity" evidence="8">
    <location>
        <begin position="10"/>
        <end position="22"/>
    </location>
</feature>
<feature type="domain" description="ABC transmembrane type-1" evidence="9">
    <location>
        <begin position="101"/>
        <end position="291"/>
    </location>
</feature>
<keyword evidence="11" id="KW-1185">Reference proteome</keyword>
<dbReference type="GO" id="GO:0005886">
    <property type="term" value="C:plasma membrane"/>
    <property type="evidence" value="ECO:0007669"/>
    <property type="project" value="UniProtKB-SubCell"/>
</dbReference>
<evidence type="ECO:0000256" key="1">
    <source>
        <dbReference type="ARBA" id="ARBA00004651"/>
    </source>
</evidence>
<evidence type="ECO:0000313" key="10">
    <source>
        <dbReference type="EMBL" id="SEB58640.1"/>
    </source>
</evidence>
<feature type="transmembrane region" description="Helical" evidence="7">
    <location>
        <begin position="105"/>
        <end position="126"/>
    </location>
</feature>
<dbReference type="InterPro" id="IPR050901">
    <property type="entry name" value="BP-dep_ABC_trans_perm"/>
</dbReference>
<comment type="similarity">
    <text evidence="7">Belongs to the binding-protein-dependent transport system permease family.</text>
</comment>